<evidence type="ECO:0000256" key="1">
    <source>
        <dbReference type="SAM" id="Phobius"/>
    </source>
</evidence>
<dbReference type="Proteomes" id="UP001222325">
    <property type="component" value="Unassembled WGS sequence"/>
</dbReference>
<evidence type="ECO:0000313" key="3">
    <source>
        <dbReference type="Proteomes" id="UP001222325"/>
    </source>
</evidence>
<keyword evidence="1" id="KW-0812">Transmembrane</keyword>
<dbReference type="EMBL" id="JARJCN010000085">
    <property type="protein sequence ID" value="KAJ7076109.1"/>
    <property type="molecule type" value="Genomic_DNA"/>
</dbReference>
<feature type="transmembrane region" description="Helical" evidence="1">
    <location>
        <begin position="207"/>
        <end position="227"/>
    </location>
</feature>
<comment type="caution">
    <text evidence="2">The sequence shown here is derived from an EMBL/GenBank/DDBJ whole genome shotgun (WGS) entry which is preliminary data.</text>
</comment>
<keyword evidence="1" id="KW-0472">Membrane</keyword>
<keyword evidence="1" id="KW-1133">Transmembrane helix</keyword>
<accession>A0AAD6XMV4</accession>
<proteinExistence type="predicted"/>
<name>A0AAD6XMV4_9AGAR</name>
<evidence type="ECO:0000313" key="2">
    <source>
        <dbReference type="EMBL" id="KAJ7076109.1"/>
    </source>
</evidence>
<sequence>MRFWPVTLWSRASSRTSSVGWISPMGPDIYGPGATIIAKWISPEMVCSPCFKLCPAGPSGARRSFGGTEQCGMTVCPQVIESAGAYQAPVTVADVPFSGQFYLQMTDDSGNKLRSPSFTLSPVGASAAGMSSSSSKPLAGIQPQAQAPLGPAYSPLAPVSSIAPPLYPSSSSSMALAPSLPLSAPRQASAAPTFDAISAKSYLPTTAYAAALSAVAAVIIVAGGLFLNHRRKVRAQWIKNTEKPSCTSTVSSPKSYASDRSGMANYETLSCHHEYRSPPLPLFVLPTAYGIVKGQNNSPSKRDTFPEPAYASWDPPAGVLLPPCALQATMDVRDLRQLQ</sequence>
<protein>
    <submittedName>
        <fullName evidence="2">Uncharacterized protein</fullName>
    </submittedName>
</protein>
<keyword evidence="3" id="KW-1185">Reference proteome</keyword>
<organism evidence="2 3">
    <name type="scientific">Mycena belliarum</name>
    <dbReference type="NCBI Taxonomy" id="1033014"/>
    <lineage>
        <taxon>Eukaryota</taxon>
        <taxon>Fungi</taxon>
        <taxon>Dikarya</taxon>
        <taxon>Basidiomycota</taxon>
        <taxon>Agaricomycotina</taxon>
        <taxon>Agaricomycetes</taxon>
        <taxon>Agaricomycetidae</taxon>
        <taxon>Agaricales</taxon>
        <taxon>Marasmiineae</taxon>
        <taxon>Mycenaceae</taxon>
        <taxon>Mycena</taxon>
    </lineage>
</organism>
<reference evidence="2" key="1">
    <citation type="submission" date="2023-03" db="EMBL/GenBank/DDBJ databases">
        <title>Massive genome expansion in bonnet fungi (Mycena s.s.) driven by repeated elements and novel gene families across ecological guilds.</title>
        <authorList>
            <consortium name="Lawrence Berkeley National Laboratory"/>
            <person name="Harder C.B."/>
            <person name="Miyauchi S."/>
            <person name="Viragh M."/>
            <person name="Kuo A."/>
            <person name="Thoen E."/>
            <person name="Andreopoulos B."/>
            <person name="Lu D."/>
            <person name="Skrede I."/>
            <person name="Drula E."/>
            <person name="Henrissat B."/>
            <person name="Morin E."/>
            <person name="Kohler A."/>
            <person name="Barry K."/>
            <person name="LaButti K."/>
            <person name="Morin E."/>
            <person name="Salamov A."/>
            <person name="Lipzen A."/>
            <person name="Mereny Z."/>
            <person name="Hegedus B."/>
            <person name="Baldrian P."/>
            <person name="Stursova M."/>
            <person name="Weitz H."/>
            <person name="Taylor A."/>
            <person name="Grigoriev I.V."/>
            <person name="Nagy L.G."/>
            <person name="Martin F."/>
            <person name="Kauserud H."/>
        </authorList>
    </citation>
    <scope>NUCLEOTIDE SEQUENCE</scope>
    <source>
        <strain evidence="2">CBHHK173m</strain>
    </source>
</reference>
<gene>
    <name evidence="2" type="ORF">B0H15DRAFT_864946</name>
</gene>
<dbReference type="AlphaFoldDB" id="A0AAD6XMV4"/>